<organism evidence="1 2">
    <name type="scientific">Coccomyxa subellipsoidea (strain C-169)</name>
    <name type="common">Green microalga</name>
    <dbReference type="NCBI Taxonomy" id="574566"/>
    <lineage>
        <taxon>Eukaryota</taxon>
        <taxon>Viridiplantae</taxon>
        <taxon>Chlorophyta</taxon>
        <taxon>core chlorophytes</taxon>
        <taxon>Trebouxiophyceae</taxon>
        <taxon>Trebouxiophyceae incertae sedis</taxon>
        <taxon>Coccomyxaceae</taxon>
        <taxon>Coccomyxa</taxon>
        <taxon>Coccomyxa subellipsoidea</taxon>
    </lineage>
</organism>
<sequence length="320" mass="34823">MAGVTVTVWKGQNPVAVQVFGSPITAETVRNSLRDMNAAYVGKLHAPNSSTHLGGQCILDPGAQYSLDISEYSSHGLHSRVHHLIDGLAKSMLARQNSPLLLPEVALRVEKATCIILGDDYTDAGLGIFYDNKRGITTHYIFSQLPAVGQTLEARMQTDGQYRRVQLEVTAVSKELGYVCFITQQPQPYLPLERDVTELLHSHNFVFCSFQLAFAATKIGKEFGPGLAAVPACTACLSRRGHFVVYEHICVPGDSGAVLLLHDGRIIGMHLEQAAVLVEKLERLEIIHDGLDDLRNDLLDAARIAGQGGIGLLAKCFPEV</sequence>
<protein>
    <submittedName>
        <fullName evidence="1">Uncharacterized protein</fullName>
    </submittedName>
</protein>
<dbReference type="Proteomes" id="UP000007264">
    <property type="component" value="Unassembled WGS sequence"/>
</dbReference>
<keyword evidence="2" id="KW-1185">Reference proteome</keyword>
<proteinExistence type="predicted"/>
<dbReference type="SUPFAM" id="SSF50494">
    <property type="entry name" value="Trypsin-like serine proteases"/>
    <property type="match status" value="1"/>
</dbReference>
<dbReference type="EMBL" id="AGSI01000008">
    <property type="protein sequence ID" value="EIE23317.1"/>
    <property type="molecule type" value="Genomic_DNA"/>
</dbReference>
<evidence type="ECO:0000313" key="2">
    <source>
        <dbReference type="Proteomes" id="UP000007264"/>
    </source>
</evidence>
<dbReference type="InterPro" id="IPR009003">
    <property type="entry name" value="Peptidase_S1_PA"/>
</dbReference>
<dbReference type="AlphaFoldDB" id="I0YY48"/>
<accession>I0YY48</accession>
<comment type="caution">
    <text evidence="1">The sequence shown here is derived from an EMBL/GenBank/DDBJ whole genome shotgun (WGS) entry which is preliminary data.</text>
</comment>
<evidence type="ECO:0000313" key="1">
    <source>
        <dbReference type="EMBL" id="EIE23317.1"/>
    </source>
</evidence>
<dbReference type="KEGG" id="csl:COCSUDRAFT_53568"/>
<dbReference type="RefSeq" id="XP_005647861.1">
    <property type="nucleotide sequence ID" value="XM_005647804.1"/>
</dbReference>
<gene>
    <name evidence="1" type="ORF">COCSUDRAFT_53568</name>
</gene>
<dbReference type="GeneID" id="17041305"/>
<reference evidence="1 2" key="1">
    <citation type="journal article" date="2012" name="Genome Biol.">
        <title>The genome of the polar eukaryotic microalga coccomyxa subellipsoidea reveals traits of cold adaptation.</title>
        <authorList>
            <person name="Blanc G."/>
            <person name="Agarkova I."/>
            <person name="Grimwood J."/>
            <person name="Kuo A."/>
            <person name="Brueggeman A."/>
            <person name="Dunigan D."/>
            <person name="Gurnon J."/>
            <person name="Ladunga I."/>
            <person name="Lindquist E."/>
            <person name="Lucas S."/>
            <person name="Pangilinan J."/>
            <person name="Proschold T."/>
            <person name="Salamov A."/>
            <person name="Schmutz J."/>
            <person name="Weeks D."/>
            <person name="Yamada T."/>
            <person name="Claverie J.M."/>
            <person name="Grigoriev I."/>
            <person name="Van Etten J."/>
            <person name="Lomsadze A."/>
            <person name="Borodovsky M."/>
        </authorList>
    </citation>
    <scope>NUCLEOTIDE SEQUENCE [LARGE SCALE GENOMIC DNA]</scope>
    <source>
        <strain evidence="1 2">C-169</strain>
    </source>
</reference>
<name>I0YY48_COCSC</name>